<reference evidence="3 4" key="1">
    <citation type="submission" date="2019-10" db="EMBL/GenBank/DDBJ databases">
        <title>Nocardia macrotermitis sp. nov. and Nocardia aurantia sp. nov., isolated from the gut of fungus growing-termite Macrotermes natalensis.</title>
        <authorList>
            <person name="Benndorf R."/>
            <person name="Schwitalla J."/>
            <person name="Martin K."/>
            <person name="De Beer W."/>
            <person name="Kaster A.-K."/>
            <person name="Vollmers J."/>
            <person name="Poulsen M."/>
            <person name="Beemelmanns C."/>
        </authorList>
    </citation>
    <scope>NUCLEOTIDE SEQUENCE [LARGE SCALE GENOMIC DNA]</scope>
    <source>
        <strain evidence="3 4">RB56</strain>
    </source>
</reference>
<feature type="transmembrane region" description="Helical" evidence="2">
    <location>
        <begin position="487"/>
        <end position="508"/>
    </location>
</feature>
<evidence type="ECO:0000256" key="2">
    <source>
        <dbReference type="SAM" id="Phobius"/>
    </source>
</evidence>
<evidence type="ECO:0000313" key="4">
    <source>
        <dbReference type="Proteomes" id="UP000431401"/>
    </source>
</evidence>
<name>A0A7K0E0P7_9NOCA</name>
<keyword evidence="2" id="KW-0812">Transmembrane</keyword>
<keyword evidence="2" id="KW-1133">Transmembrane helix</keyword>
<feature type="compositionally biased region" description="Low complexity" evidence="1">
    <location>
        <begin position="454"/>
        <end position="466"/>
    </location>
</feature>
<keyword evidence="4" id="KW-1185">Reference proteome</keyword>
<accession>A0A7K0E0P7</accession>
<keyword evidence="2" id="KW-0472">Membrane</keyword>
<dbReference type="Proteomes" id="UP000431401">
    <property type="component" value="Unassembled WGS sequence"/>
</dbReference>
<feature type="region of interest" description="Disordered" evidence="1">
    <location>
        <begin position="299"/>
        <end position="394"/>
    </location>
</feature>
<gene>
    <name evidence="3" type="ORF">NRB56_69970</name>
</gene>
<organism evidence="3 4">
    <name type="scientific">Nocardia aurantia</name>
    <dbReference type="NCBI Taxonomy" id="2585199"/>
    <lineage>
        <taxon>Bacteria</taxon>
        <taxon>Bacillati</taxon>
        <taxon>Actinomycetota</taxon>
        <taxon>Actinomycetes</taxon>
        <taxon>Mycobacteriales</taxon>
        <taxon>Nocardiaceae</taxon>
        <taxon>Nocardia</taxon>
    </lineage>
</organism>
<feature type="compositionally biased region" description="Basic and acidic residues" evidence="1">
    <location>
        <begin position="411"/>
        <end position="425"/>
    </location>
</feature>
<dbReference type="EMBL" id="WEGI01000019">
    <property type="protein sequence ID" value="MQY31388.1"/>
    <property type="molecule type" value="Genomic_DNA"/>
</dbReference>
<evidence type="ECO:0000313" key="3">
    <source>
        <dbReference type="EMBL" id="MQY31388.1"/>
    </source>
</evidence>
<dbReference type="OrthoDB" id="4560591at2"/>
<proteinExistence type="predicted"/>
<protein>
    <recommendedName>
        <fullName evidence="5">NERD domain-containing protein</fullName>
    </recommendedName>
</protein>
<evidence type="ECO:0008006" key="5">
    <source>
        <dbReference type="Google" id="ProtNLM"/>
    </source>
</evidence>
<feature type="region of interest" description="Disordered" evidence="1">
    <location>
        <begin position="247"/>
        <end position="287"/>
    </location>
</feature>
<sequence>MLIINTDSRRPKAERRVVAWLEAFEGAGLVVPGVHIPGRRRYRRGGSEVDLLVFTPHACVILAVESVRFRVAGTLSCPGDGPWSLPDVVGDPIALRRKGDSNPLNPAADSRDDLRGVLEQKLADAASDLPVDVVVVVVPQYGYPVELVTKGMPVGCDVLLGNNSGELYRWLDARAYGDSEQWTADRLLVVLAALNITEITWGDLIGIGFPAAPVAQAGDRWGSVAAPQPPAPQFPVVWAPFTQSPASGVAGGQAVSAQQVGDRSRGPVSVADDFTTDGPARDEAEPDSAPIAAAVLATPVARSGPADESTAGQSIPDEAAAGHPASDEPEPHSPVEWMPATDSPIETHAEEDGNPGSPPAGPRAESDTAPQSATPARVFDDPTAAPDGTAPNHPVVEENVGAVAEPAVEPAAEHTTADKAVRSTVHEPVAPPPPAAGRPVAERSAVESATGGDAPIPAEPAGGRPAAPRPLPGVPRRPVESRKRRDIAAMLRAAAAFAVLIAGVWMLVNNHHARAHSGEANLPVVATSVVPPPFPAAGLPIAPPPPPPAEGVPDQAQLSVLGPGGRPCYPLQPNC</sequence>
<evidence type="ECO:0000256" key="1">
    <source>
        <dbReference type="SAM" id="MobiDB-lite"/>
    </source>
</evidence>
<comment type="caution">
    <text evidence="3">The sequence shown here is derived from an EMBL/GenBank/DDBJ whole genome shotgun (WGS) entry which is preliminary data.</text>
</comment>
<dbReference type="RefSeq" id="WP_153348642.1">
    <property type="nucleotide sequence ID" value="NZ_WEGI01000019.1"/>
</dbReference>
<feature type="region of interest" description="Disordered" evidence="1">
    <location>
        <begin position="408"/>
        <end position="480"/>
    </location>
</feature>
<dbReference type="AlphaFoldDB" id="A0A7K0E0P7"/>
<feature type="compositionally biased region" description="Low complexity" evidence="1">
    <location>
        <begin position="247"/>
        <end position="261"/>
    </location>
</feature>